<reference evidence="1" key="2">
    <citation type="journal article" date="2023" name="IMA Fungus">
        <title>Comparative genomic study of the Penicillium genus elucidates a diverse pangenome and 15 lateral gene transfer events.</title>
        <authorList>
            <person name="Petersen C."/>
            <person name="Sorensen T."/>
            <person name="Nielsen M.R."/>
            <person name="Sondergaard T.E."/>
            <person name="Sorensen J.L."/>
            <person name="Fitzpatrick D.A."/>
            <person name="Frisvad J.C."/>
            <person name="Nielsen K.L."/>
        </authorList>
    </citation>
    <scope>NUCLEOTIDE SEQUENCE</scope>
    <source>
        <strain evidence="1">IBT 21472</strain>
    </source>
</reference>
<evidence type="ECO:0000313" key="1">
    <source>
        <dbReference type="EMBL" id="KAJ5315584.1"/>
    </source>
</evidence>
<comment type="caution">
    <text evidence="1">The sequence shown here is derived from an EMBL/GenBank/DDBJ whole genome shotgun (WGS) entry which is preliminary data.</text>
</comment>
<sequence length="60" mass="6545">MATEAAGPKVVQAVWAALFGPADAERLIAIVRSIPEQYFTNGKDPQWVISKRAISMQLDS</sequence>
<evidence type="ECO:0000313" key="2">
    <source>
        <dbReference type="Proteomes" id="UP001147746"/>
    </source>
</evidence>
<proteinExistence type="predicted"/>
<name>A0A9W9PWB9_9EURO</name>
<accession>A0A9W9PWB9</accession>
<organism evidence="1 2">
    <name type="scientific">Penicillium atrosanguineum</name>
    <dbReference type="NCBI Taxonomy" id="1132637"/>
    <lineage>
        <taxon>Eukaryota</taxon>
        <taxon>Fungi</taxon>
        <taxon>Dikarya</taxon>
        <taxon>Ascomycota</taxon>
        <taxon>Pezizomycotina</taxon>
        <taxon>Eurotiomycetes</taxon>
        <taxon>Eurotiomycetidae</taxon>
        <taxon>Eurotiales</taxon>
        <taxon>Aspergillaceae</taxon>
        <taxon>Penicillium</taxon>
    </lineage>
</organism>
<protein>
    <submittedName>
        <fullName evidence="1">Uncharacterized protein</fullName>
    </submittedName>
</protein>
<dbReference type="AlphaFoldDB" id="A0A9W9PWB9"/>
<gene>
    <name evidence="1" type="ORF">N7476_005891</name>
</gene>
<dbReference type="Proteomes" id="UP001147746">
    <property type="component" value="Unassembled WGS sequence"/>
</dbReference>
<dbReference type="EMBL" id="JAPZBO010000005">
    <property type="protein sequence ID" value="KAJ5315584.1"/>
    <property type="molecule type" value="Genomic_DNA"/>
</dbReference>
<keyword evidence="2" id="KW-1185">Reference proteome</keyword>
<reference evidence="1" key="1">
    <citation type="submission" date="2022-12" db="EMBL/GenBank/DDBJ databases">
        <authorList>
            <person name="Petersen C."/>
        </authorList>
    </citation>
    <scope>NUCLEOTIDE SEQUENCE</scope>
    <source>
        <strain evidence="1">IBT 21472</strain>
    </source>
</reference>